<proteinExistence type="predicted"/>
<accession>A0ABS2N1U7</accession>
<evidence type="ECO:0000313" key="2">
    <source>
        <dbReference type="EMBL" id="MBM7572107.1"/>
    </source>
</evidence>
<feature type="region of interest" description="Disordered" evidence="1">
    <location>
        <begin position="66"/>
        <end position="99"/>
    </location>
</feature>
<dbReference type="Proteomes" id="UP001296943">
    <property type="component" value="Unassembled WGS sequence"/>
</dbReference>
<evidence type="ECO:0000256" key="1">
    <source>
        <dbReference type="SAM" id="MobiDB-lite"/>
    </source>
</evidence>
<dbReference type="RefSeq" id="WP_204500253.1">
    <property type="nucleotide sequence ID" value="NZ_JAFBDR010000014.1"/>
</dbReference>
<sequence length="99" mass="11556">MSEKDRKYTDFSNVETQRNFLTSEEYPEGPYGSLTNKTELVRNKDTPWKEGQQFYSNFTYEGRNFHEDLPRKVPGAHPTHDEKGKESEDPYDNASTDNS</sequence>
<feature type="compositionally biased region" description="Basic and acidic residues" evidence="1">
    <location>
        <begin position="78"/>
        <end position="88"/>
    </location>
</feature>
<gene>
    <name evidence="2" type="ORF">JOC48_002610</name>
</gene>
<protein>
    <recommendedName>
        <fullName evidence="4">Cytosolic protein</fullName>
    </recommendedName>
</protein>
<keyword evidence="3" id="KW-1185">Reference proteome</keyword>
<feature type="compositionally biased region" description="Polar residues" evidence="1">
    <location>
        <begin position="10"/>
        <end position="22"/>
    </location>
</feature>
<evidence type="ECO:0008006" key="4">
    <source>
        <dbReference type="Google" id="ProtNLM"/>
    </source>
</evidence>
<dbReference type="EMBL" id="JAFBDR010000014">
    <property type="protein sequence ID" value="MBM7572107.1"/>
    <property type="molecule type" value="Genomic_DNA"/>
</dbReference>
<evidence type="ECO:0000313" key="3">
    <source>
        <dbReference type="Proteomes" id="UP001296943"/>
    </source>
</evidence>
<reference evidence="2 3" key="1">
    <citation type="submission" date="2021-01" db="EMBL/GenBank/DDBJ databases">
        <title>Genomic Encyclopedia of Type Strains, Phase IV (KMG-IV): sequencing the most valuable type-strain genomes for metagenomic binning, comparative biology and taxonomic classification.</title>
        <authorList>
            <person name="Goeker M."/>
        </authorList>
    </citation>
    <scope>NUCLEOTIDE SEQUENCE [LARGE SCALE GENOMIC DNA]</scope>
    <source>
        <strain evidence="2 3">DSM 23711</strain>
    </source>
</reference>
<feature type="region of interest" description="Disordered" evidence="1">
    <location>
        <begin position="1"/>
        <end position="37"/>
    </location>
</feature>
<comment type="caution">
    <text evidence="2">The sequence shown here is derived from an EMBL/GenBank/DDBJ whole genome shotgun (WGS) entry which is preliminary data.</text>
</comment>
<organism evidence="2 3">
    <name type="scientific">Aquibacillus albus</name>
    <dbReference type="NCBI Taxonomy" id="1168171"/>
    <lineage>
        <taxon>Bacteria</taxon>
        <taxon>Bacillati</taxon>
        <taxon>Bacillota</taxon>
        <taxon>Bacilli</taxon>
        <taxon>Bacillales</taxon>
        <taxon>Bacillaceae</taxon>
        <taxon>Aquibacillus</taxon>
    </lineage>
</organism>
<name>A0ABS2N1U7_9BACI</name>